<dbReference type="RefSeq" id="WP_136130026.1">
    <property type="nucleotide sequence ID" value="NZ_PDKU01000001.1"/>
</dbReference>
<evidence type="ECO:0000256" key="9">
    <source>
        <dbReference type="ARBA" id="ARBA00023299"/>
    </source>
</evidence>
<keyword evidence="9 12" id="KW-0718">Serine biosynthesis</keyword>
<dbReference type="PROSITE" id="PS00595">
    <property type="entry name" value="AA_TRANSFER_CLASS_5"/>
    <property type="match status" value="1"/>
</dbReference>
<evidence type="ECO:0000256" key="7">
    <source>
        <dbReference type="ARBA" id="ARBA00022898"/>
    </source>
</evidence>
<evidence type="ECO:0000256" key="1">
    <source>
        <dbReference type="ARBA" id="ARBA00004915"/>
    </source>
</evidence>
<protein>
    <recommendedName>
        <fullName evidence="12">Phosphoserine aminotransferase</fullName>
        <ecNumber evidence="12">2.6.1.52</ecNumber>
    </recommendedName>
    <alternativeName>
        <fullName evidence="12">Phosphohydroxythreonine aminotransferase</fullName>
        <shortName evidence="12">PSAT</shortName>
    </alternativeName>
</protein>
<dbReference type="PANTHER" id="PTHR43247:SF1">
    <property type="entry name" value="PHOSPHOSERINE AMINOTRANSFERASE"/>
    <property type="match status" value="1"/>
</dbReference>
<comment type="similarity">
    <text evidence="3 12">Belongs to the class-V pyridoxal-phosphate-dependent aminotransferase family. SerC subfamily.</text>
</comment>
<dbReference type="InterPro" id="IPR000192">
    <property type="entry name" value="Aminotrans_V_dom"/>
</dbReference>
<gene>
    <name evidence="12" type="primary">serC</name>
    <name evidence="15" type="ORF">CRV10_01255</name>
</gene>
<evidence type="ECO:0000313" key="16">
    <source>
        <dbReference type="Proteomes" id="UP000296144"/>
    </source>
</evidence>
<dbReference type="NCBIfam" id="NF003764">
    <property type="entry name" value="PRK05355.1"/>
    <property type="match status" value="1"/>
</dbReference>
<dbReference type="InterPro" id="IPR015424">
    <property type="entry name" value="PyrdxlP-dep_Trfase"/>
</dbReference>
<keyword evidence="4 12" id="KW-0032">Aminotransferase</keyword>
<dbReference type="GO" id="GO:0004648">
    <property type="term" value="F:O-phospho-L-serine:2-oxoglutarate aminotransferase activity"/>
    <property type="evidence" value="ECO:0007669"/>
    <property type="project" value="UniProtKB-UniRule"/>
</dbReference>
<name>A0A2P5SX20_9GAMM</name>
<feature type="binding site" evidence="12">
    <location>
        <begin position="239"/>
        <end position="240"/>
    </location>
    <ligand>
        <name>pyridoxal 5'-phosphate</name>
        <dbReference type="ChEBI" id="CHEBI:597326"/>
    </ligand>
</feature>
<sequence>MEKIYNFSAGPAMLPIEVLYRVKKELTNWNNLGVSVMEISHRSKHFIKIAEKIIQDFRELLEIPPYYKILFCHGGARAQFAAIPCNLLGLFSTADYVNGGYWSNKAIEEAKKYCLPNIIDVKIINNDKNEIIPMQNWNINDNAAYLHYCPNETIDGIAIHEQPDFGEKIVIADMSSNILSTPININSYGVIYASAQKNIGPAGLTVVIINENLLERNINSNIPSILNYKILAKNDSMFNTPCTFSWYLAGLVFDWLKEQGGVVKINKINQIKSNLLYETIDQSDFYQNNISEKNRSIMNIPFKLLNSKLEDLFLETSSQEGLFALKGHRAIGGIRASIYNAMPLDGVKTLTSFMHYFERKYG</sequence>
<dbReference type="PIRSF" id="PIRSF000525">
    <property type="entry name" value="SerC"/>
    <property type="match status" value="1"/>
</dbReference>
<dbReference type="AlphaFoldDB" id="A0A2P5SX20"/>
<dbReference type="Proteomes" id="UP000296144">
    <property type="component" value="Unassembled WGS sequence"/>
</dbReference>
<dbReference type="InterPro" id="IPR015421">
    <property type="entry name" value="PyrdxlP-dep_Trfase_major"/>
</dbReference>
<dbReference type="UniPathway" id="UPA00244">
    <property type="reaction ID" value="UER00311"/>
</dbReference>
<accession>A0A2P5SX20</accession>
<evidence type="ECO:0000256" key="11">
    <source>
        <dbReference type="ARBA" id="ARBA00049007"/>
    </source>
</evidence>
<dbReference type="Gene3D" id="3.90.1150.10">
    <property type="entry name" value="Aspartate Aminotransferase, domain 1"/>
    <property type="match status" value="1"/>
</dbReference>
<dbReference type="GO" id="GO:0008615">
    <property type="term" value="P:pyridoxine biosynthetic process"/>
    <property type="evidence" value="ECO:0007669"/>
    <property type="project" value="UniProtKB-UniRule"/>
</dbReference>
<feature type="binding site" evidence="12">
    <location>
        <position position="153"/>
    </location>
    <ligand>
        <name>pyridoxal 5'-phosphate</name>
        <dbReference type="ChEBI" id="CHEBI:597326"/>
    </ligand>
</feature>
<evidence type="ECO:0000256" key="6">
    <source>
        <dbReference type="ARBA" id="ARBA00022679"/>
    </source>
</evidence>
<dbReference type="Gene3D" id="3.40.640.10">
    <property type="entry name" value="Type I PLP-dependent aspartate aminotransferase-like (Major domain)"/>
    <property type="match status" value="1"/>
</dbReference>
<feature type="binding site" evidence="12">
    <location>
        <position position="173"/>
    </location>
    <ligand>
        <name>pyridoxal 5'-phosphate</name>
        <dbReference type="ChEBI" id="CHEBI:597326"/>
    </ligand>
</feature>
<comment type="catalytic activity">
    <reaction evidence="10 12">
        <text>4-(phosphooxy)-L-threonine + 2-oxoglutarate = (R)-3-hydroxy-2-oxo-4-phosphooxybutanoate + L-glutamate</text>
        <dbReference type="Rhea" id="RHEA:16573"/>
        <dbReference type="ChEBI" id="CHEBI:16810"/>
        <dbReference type="ChEBI" id="CHEBI:29985"/>
        <dbReference type="ChEBI" id="CHEBI:58452"/>
        <dbReference type="ChEBI" id="CHEBI:58538"/>
        <dbReference type="EC" id="2.6.1.52"/>
    </reaction>
</comment>
<dbReference type="NCBIfam" id="TIGR01364">
    <property type="entry name" value="serC_1"/>
    <property type="match status" value="1"/>
</dbReference>
<comment type="subcellular location">
    <subcellularLocation>
        <location evidence="12">Cytoplasm</location>
    </subcellularLocation>
</comment>
<keyword evidence="8 12" id="KW-0664">Pyridoxine biosynthesis</keyword>
<dbReference type="InterPro" id="IPR022278">
    <property type="entry name" value="Pser_aminoTfrase"/>
</dbReference>
<dbReference type="EMBL" id="PDKU01000001">
    <property type="protein sequence ID" value="PPI86864.1"/>
    <property type="molecule type" value="Genomic_DNA"/>
</dbReference>
<feature type="binding site" evidence="12">
    <location>
        <begin position="76"/>
        <end position="77"/>
    </location>
    <ligand>
        <name>pyridoxal 5'-phosphate</name>
        <dbReference type="ChEBI" id="CHEBI:597326"/>
    </ligand>
</feature>
<evidence type="ECO:0000259" key="14">
    <source>
        <dbReference type="Pfam" id="PF00266"/>
    </source>
</evidence>
<feature type="binding site" evidence="12">
    <location>
        <position position="102"/>
    </location>
    <ligand>
        <name>pyridoxal 5'-phosphate</name>
        <dbReference type="ChEBI" id="CHEBI:597326"/>
    </ligand>
</feature>
<comment type="pathway">
    <text evidence="1 12">Cofactor biosynthesis; pyridoxine 5'-phosphate biosynthesis; pyridoxine 5'-phosphate from D-erythrose 4-phosphate: step 3/5.</text>
</comment>
<keyword evidence="6 12" id="KW-0808">Transferase</keyword>
<dbReference type="InterPro" id="IPR015422">
    <property type="entry name" value="PyrdxlP-dep_Trfase_small"/>
</dbReference>
<dbReference type="HAMAP" id="MF_00160">
    <property type="entry name" value="SerC_aminotrans_5"/>
    <property type="match status" value="1"/>
</dbReference>
<feature type="binding site" evidence="12">
    <location>
        <position position="196"/>
    </location>
    <ligand>
        <name>pyridoxal 5'-phosphate</name>
        <dbReference type="ChEBI" id="CHEBI:597326"/>
    </ligand>
</feature>
<dbReference type="Pfam" id="PF00266">
    <property type="entry name" value="Aminotran_5"/>
    <property type="match status" value="1"/>
</dbReference>
<dbReference type="FunFam" id="3.90.1150.10:FF:000006">
    <property type="entry name" value="Phosphoserine aminotransferase"/>
    <property type="match status" value="1"/>
</dbReference>
<organism evidence="15 16">
    <name type="scientific">Candidatus Pantoea edessiphila</name>
    <dbReference type="NCBI Taxonomy" id="2044610"/>
    <lineage>
        <taxon>Bacteria</taxon>
        <taxon>Pseudomonadati</taxon>
        <taxon>Pseudomonadota</taxon>
        <taxon>Gammaproteobacteria</taxon>
        <taxon>Enterobacterales</taxon>
        <taxon>Erwiniaceae</taxon>
        <taxon>Pantoea</taxon>
    </lineage>
</organism>
<feature type="modified residue" description="N6-(pyridoxal phosphate)lysine" evidence="12">
    <location>
        <position position="197"/>
    </location>
</feature>
<reference evidence="15 16" key="1">
    <citation type="journal article" date="2018" name="Genome Biol. Evol.">
        <title>Cladogenesis and Genomic Streamlining in Extracellular Endosymbionts of Tropical Stink Bugs.</title>
        <authorList>
            <person name="Otero-Bravo A."/>
            <person name="Goffredi S."/>
            <person name="Sabree Z.L."/>
        </authorList>
    </citation>
    <scope>NUCLEOTIDE SEQUENCE [LARGE SCALE GENOMIC DNA]</scope>
    <source>
        <strain evidence="15 16">SoEL</strain>
    </source>
</reference>
<comment type="function">
    <text evidence="12">Catalyzes the reversible conversion of 3-phosphohydroxypyruvate to phosphoserine and of 3-hydroxy-2-oxo-4-phosphonooxybutanoate to phosphohydroxythreonine.</text>
</comment>
<keyword evidence="7 12" id="KW-0663">Pyridoxal phosphate</keyword>
<comment type="caution">
    <text evidence="15">The sequence shown here is derived from an EMBL/GenBank/DDBJ whole genome shotgun (WGS) entry which is preliminary data.</text>
</comment>
<comment type="catalytic activity">
    <reaction evidence="11 12 13">
        <text>O-phospho-L-serine + 2-oxoglutarate = 3-phosphooxypyruvate + L-glutamate</text>
        <dbReference type="Rhea" id="RHEA:14329"/>
        <dbReference type="ChEBI" id="CHEBI:16810"/>
        <dbReference type="ChEBI" id="CHEBI:18110"/>
        <dbReference type="ChEBI" id="CHEBI:29985"/>
        <dbReference type="ChEBI" id="CHEBI:57524"/>
        <dbReference type="EC" id="2.6.1.52"/>
    </reaction>
</comment>
<evidence type="ECO:0000256" key="5">
    <source>
        <dbReference type="ARBA" id="ARBA00022605"/>
    </source>
</evidence>
<comment type="pathway">
    <text evidence="2 12 13">Amino-acid biosynthesis; L-serine biosynthesis; L-serine from 3-phospho-D-glycerate: step 2/3.</text>
</comment>
<dbReference type="PANTHER" id="PTHR43247">
    <property type="entry name" value="PHOSPHOSERINE AMINOTRANSFERASE"/>
    <property type="match status" value="1"/>
</dbReference>
<dbReference type="GO" id="GO:0006564">
    <property type="term" value="P:L-serine biosynthetic process"/>
    <property type="evidence" value="ECO:0007669"/>
    <property type="project" value="UniProtKB-UniRule"/>
</dbReference>
<feature type="domain" description="Aminotransferase class V" evidence="14">
    <location>
        <begin position="4"/>
        <end position="350"/>
    </location>
</feature>
<comment type="subunit">
    <text evidence="12">Homodimer.</text>
</comment>
<comment type="cofactor">
    <cofactor evidence="12">
        <name>pyridoxal 5'-phosphate</name>
        <dbReference type="ChEBI" id="CHEBI:597326"/>
    </cofactor>
    <text evidence="12">Binds 1 pyridoxal phosphate per subunit.</text>
</comment>
<keyword evidence="16" id="KW-1185">Reference proteome</keyword>
<evidence type="ECO:0000256" key="2">
    <source>
        <dbReference type="ARBA" id="ARBA00005099"/>
    </source>
</evidence>
<keyword evidence="12" id="KW-0963">Cytoplasm</keyword>
<evidence type="ECO:0000256" key="13">
    <source>
        <dbReference type="RuleBase" id="RU004505"/>
    </source>
</evidence>
<keyword evidence="5 12" id="KW-0028">Amino-acid biosynthesis</keyword>
<feature type="binding site" evidence="12">
    <location>
        <position position="42"/>
    </location>
    <ligand>
        <name>L-glutamate</name>
        <dbReference type="ChEBI" id="CHEBI:29985"/>
    </ligand>
</feature>
<evidence type="ECO:0000256" key="8">
    <source>
        <dbReference type="ARBA" id="ARBA00023096"/>
    </source>
</evidence>
<evidence type="ECO:0000313" key="15">
    <source>
        <dbReference type="EMBL" id="PPI86864.1"/>
    </source>
</evidence>
<dbReference type="GO" id="GO:0030170">
    <property type="term" value="F:pyridoxal phosphate binding"/>
    <property type="evidence" value="ECO:0007669"/>
    <property type="project" value="UniProtKB-UniRule"/>
</dbReference>
<dbReference type="GO" id="GO:0005737">
    <property type="term" value="C:cytoplasm"/>
    <property type="evidence" value="ECO:0007669"/>
    <property type="project" value="UniProtKB-SubCell"/>
</dbReference>
<evidence type="ECO:0000256" key="10">
    <source>
        <dbReference type="ARBA" id="ARBA00047630"/>
    </source>
</evidence>
<dbReference type="SUPFAM" id="SSF53383">
    <property type="entry name" value="PLP-dependent transferases"/>
    <property type="match status" value="1"/>
</dbReference>
<evidence type="ECO:0000256" key="12">
    <source>
        <dbReference type="HAMAP-Rule" id="MF_00160"/>
    </source>
</evidence>
<dbReference type="FunFam" id="3.40.640.10:FF:000010">
    <property type="entry name" value="Phosphoserine aminotransferase"/>
    <property type="match status" value="1"/>
</dbReference>
<dbReference type="OrthoDB" id="9809412at2"/>
<evidence type="ECO:0000256" key="4">
    <source>
        <dbReference type="ARBA" id="ARBA00022576"/>
    </source>
</evidence>
<comment type="caution">
    <text evidence="12">Lacks conserved residue(s) required for the propagation of feature annotation.</text>
</comment>
<dbReference type="EC" id="2.6.1.52" evidence="12"/>
<evidence type="ECO:0000256" key="3">
    <source>
        <dbReference type="ARBA" id="ARBA00006904"/>
    </source>
</evidence>
<dbReference type="InterPro" id="IPR020578">
    <property type="entry name" value="Aminotrans_V_PyrdxlP_BS"/>
</dbReference>
<proteinExistence type="inferred from homology"/>
<dbReference type="UniPathway" id="UPA00135">
    <property type="reaction ID" value="UER00197"/>
</dbReference>